<accession>A0A5B7GWT5</accession>
<name>A0A5B7GWT5_PORTR</name>
<dbReference type="AlphaFoldDB" id="A0A5B7GWT5"/>
<gene>
    <name evidence="1" type="ORF">E2C01_055902</name>
</gene>
<evidence type="ECO:0000313" key="1">
    <source>
        <dbReference type="EMBL" id="MPC61825.1"/>
    </source>
</evidence>
<comment type="caution">
    <text evidence="1">The sequence shown here is derived from an EMBL/GenBank/DDBJ whole genome shotgun (WGS) entry which is preliminary data.</text>
</comment>
<organism evidence="1 2">
    <name type="scientific">Portunus trituberculatus</name>
    <name type="common">Swimming crab</name>
    <name type="synonym">Neptunus trituberculatus</name>
    <dbReference type="NCBI Taxonomy" id="210409"/>
    <lineage>
        <taxon>Eukaryota</taxon>
        <taxon>Metazoa</taxon>
        <taxon>Ecdysozoa</taxon>
        <taxon>Arthropoda</taxon>
        <taxon>Crustacea</taxon>
        <taxon>Multicrustacea</taxon>
        <taxon>Malacostraca</taxon>
        <taxon>Eumalacostraca</taxon>
        <taxon>Eucarida</taxon>
        <taxon>Decapoda</taxon>
        <taxon>Pleocyemata</taxon>
        <taxon>Brachyura</taxon>
        <taxon>Eubrachyura</taxon>
        <taxon>Portunoidea</taxon>
        <taxon>Portunidae</taxon>
        <taxon>Portuninae</taxon>
        <taxon>Portunus</taxon>
    </lineage>
</organism>
<dbReference type="Proteomes" id="UP000324222">
    <property type="component" value="Unassembled WGS sequence"/>
</dbReference>
<proteinExistence type="predicted"/>
<sequence length="84" mass="9554">MRSGCVGHGRVTLRTTQHPHPPLLLSFVLLCEFLVSTWQLRGYGRVRRVGHSHHHVTEGWRGAGRAELIAYTSWRVWARPGEGD</sequence>
<dbReference type="EMBL" id="VSRR010018985">
    <property type="protein sequence ID" value="MPC61825.1"/>
    <property type="molecule type" value="Genomic_DNA"/>
</dbReference>
<evidence type="ECO:0000313" key="2">
    <source>
        <dbReference type="Proteomes" id="UP000324222"/>
    </source>
</evidence>
<reference evidence="1 2" key="1">
    <citation type="submission" date="2019-05" db="EMBL/GenBank/DDBJ databases">
        <title>Another draft genome of Portunus trituberculatus and its Hox gene families provides insights of decapod evolution.</title>
        <authorList>
            <person name="Jeong J.-H."/>
            <person name="Song I."/>
            <person name="Kim S."/>
            <person name="Choi T."/>
            <person name="Kim D."/>
            <person name="Ryu S."/>
            <person name="Kim W."/>
        </authorList>
    </citation>
    <scope>NUCLEOTIDE SEQUENCE [LARGE SCALE GENOMIC DNA]</scope>
    <source>
        <tissue evidence="1">Muscle</tissue>
    </source>
</reference>
<keyword evidence="2" id="KW-1185">Reference proteome</keyword>
<protein>
    <submittedName>
        <fullName evidence="1">Uncharacterized protein</fullName>
    </submittedName>
</protein>